<gene>
    <name evidence="7" type="ORF">EOD43_16210</name>
</gene>
<dbReference type="AlphaFoldDB" id="A0A437M049"/>
<evidence type="ECO:0000256" key="3">
    <source>
        <dbReference type="ARBA" id="ARBA00023163"/>
    </source>
</evidence>
<evidence type="ECO:0000313" key="7">
    <source>
        <dbReference type="EMBL" id="RVT91071.1"/>
    </source>
</evidence>
<dbReference type="GO" id="GO:0003700">
    <property type="term" value="F:DNA-binding transcription factor activity"/>
    <property type="evidence" value="ECO:0007669"/>
    <property type="project" value="TreeGrafter"/>
</dbReference>
<dbReference type="PANTHER" id="PTHR30055">
    <property type="entry name" value="HTH-TYPE TRANSCRIPTIONAL REGULATOR RUTR"/>
    <property type="match status" value="1"/>
</dbReference>
<dbReference type="InterPro" id="IPR009057">
    <property type="entry name" value="Homeodomain-like_sf"/>
</dbReference>
<evidence type="ECO:0000256" key="2">
    <source>
        <dbReference type="ARBA" id="ARBA00023125"/>
    </source>
</evidence>
<keyword evidence="2 4" id="KW-0238">DNA-binding</keyword>
<organism evidence="7 8">
    <name type="scientific">Sphingomonas crocodyli</name>
    <dbReference type="NCBI Taxonomy" id="1979270"/>
    <lineage>
        <taxon>Bacteria</taxon>
        <taxon>Pseudomonadati</taxon>
        <taxon>Pseudomonadota</taxon>
        <taxon>Alphaproteobacteria</taxon>
        <taxon>Sphingomonadales</taxon>
        <taxon>Sphingomonadaceae</taxon>
        <taxon>Sphingomonas</taxon>
    </lineage>
</organism>
<proteinExistence type="predicted"/>
<name>A0A437M049_9SPHN</name>
<feature type="region of interest" description="Disordered" evidence="5">
    <location>
        <begin position="25"/>
        <end position="50"/>
    </location>
</feature>
<feature type="DNA-binding region" description="H-T-H motif" evidence="4">
    <location>
        <begin position="74"/>
        <end position="93"/>
    </location>
</feature>
<evidence type="ECO:0000256" key="1">
    <source>
        <dbReference type="ARBA" id="ARBA00023015"/>
    </source>
</evidence>
<accession>A0A437M049</accession>
<reference evidence="7 8" key="1">
    <citation type="submission" date="2019-01" db="EMBL/GenBank/DDBJ databases">
        <authorList>
            <person name="Chen W.-M."/>
        </authorList>
    </citation>
    <scope>NUCLEOTIDE SEQUENCE [LARGE SCALE GENOMIC DNA]</scope>
    <source>
        <strain evidence="7 8">CCP-7</strain>
    </source>
</reference>
<dbReference type="PROSITE" id="PS50977">
    <property type="entry name" value="HTH_TETR_2"/>
    <property type="match status" value="1"/>
</dbReference>
<keyword evidence="3" id="KW-0804">Transcription</keyword>
<dbReference type="OrthoDB" id="9808189at2"/>
<evidence type="ECO:0000256" key="4">
    <source>
        <dbReference type="PROSITE-ProRule" id="PRU00335"/>
    </source>
</evidence>
<dbReference type="EMBL" id="SACN01000002">
    <property type="protein sequence ID" value="RVT91071.1"/>
    <property type="molecule type" value="Genomic_DNA"/>
</dbReference>
<comment type="caution">
    <text evidence="7">The sequence shown here is derived from an EMBL/GenBank/DDBJ whole genome shotgun (WGS) entry which is preliminary data.</text>
</comment>
<feature type="domain" description="HTH tetR-type" evidence="6">
    <location>
        <begin position="51"/>
        <end position="111"/>
    </location>
</feature>
<dbReference type="InterPro" id="IPR036271">
    <property type="entry name" value="Tet_transcr_reg_TetR-rel_C_sf"/>
</dbReference>
<dbReference type="GO" id="GO:0000976">
    <property type="term" value="F:transcription cis-regulatory region binding"/>
    <property type="evidence" value="ECO:0007669"/>
    <property type="project" value="TreeGrafter"/>
</dbReference>
<protein>
    <submittedName>
        <fullName evidence="7">TetR/AcrR family transcriptional regulator</fullName>
    </submittedName>
</protein>
<dbReference type="InterPro" id="IPR050109">
    <property type="entry name" value="HTH-type_TetR-like_transc_reg"/>
</dbReference>
<evidence type="ECO:0000256" key="5">
    <source>
        <dbReference type="SAM" id="MobiDB-lite"/>
    </source>
</evidence>
<keyword evidence="8" id="KW-1185">Reference proteome</keyword>
<sequence length="259" mass="28537">MGSRRQTLCDALFVILNSQRGQIATGETVGTPEKPEEQVISKRRAPGRPSRLSRDQIIETALTLIEEDGLTTFSLTRLARRLGISVMALYTYFPSREAMLDAVTDSIFAEFVAPPATGAWQERLEAWIRSIHQLFARRPIGLKLVRQQQGIFPSWWQNWVPMVQILEEAGLTGADLSFAATWVGENVISTVFSDVIRPEITIVATQARMNGIEPEAARRLEKVVAYAGPDQDGQLLAFSIAKIIETAEALVAASGKAAN</sequence>
<evidence type="ECO:0000259" key="6">
    <source>
        <dbReference type="PROSITE" id="PS50977"/>
    </source>
</evidence>
<dbReference type="SUPFAM" id="SSF48498">
    <property type="entry name" value="Tetracyclin repressor-like, C-terminal domain"/>
    <property type="match status" value="1"/>
</dbReference>
<dbReference type="Gene3D" id="1.10.357.10">
    <property type="entry name" value="Tetracycline Repressor, domain 2"/>
    <property type="match status" value="1"/>
</dbReference>
<dbReference type="PANTHER" id="PTHR30055:SF151">
    <property type="entry name" value="TRANSCRIPTIONAL REGULATORY PROTEIN"/>
    <property type="match status" value="1"/>
</dbReference>
<dbReference type="Pfam" id="PF00440">
    <property type="entry name" value="TetR_N"/>
    <property type="match status" value="1"/>
</dbReference>
<keyword evidence="1" id="KW-0805">Transcription regulation</keyword>
<dbReference type="PRINTS" id="PR00455">
    <property type="entry name" value="HTHTETR"/>
</dbReference>
<dbReference type="Proteomes" id="UP000282971">
    <property type="component" value="Unassembled WGS sequence"/>
</dbReference>
<dbReference type="SUPFAM" id="SSF46689">
    <property type="entry name" value="Homeodomain-like"/>
    <property type="match status" value="1"/>
</dbReference>
<dbReference type="InterPro" id="IPR001647">
    <property type="entry name" value="HTH_TetR"/>
</dbReference>
<evidence type="ECO:0000313" key="8">
    <source>
        <dbReference type="Proteomes" id="UP000282971"/>
    </source>
</evidence>